<reference evidence="6 7" key="1">
    <citation type="submission" date="2020-08" db="EMBL/GenBank/DDBJ databases">
        <authorList>
            <person name="Liu C."/>
            <person name="Sun Q."/>
        </authorList>
    </citation>
    <scope>NUCLEOTIDE SEQUENCE [LARGE SCALE GENOMIC DNA]</scope>
    <source>
        <strain evidence="6 7">NSJ-29</strain>
    </source>
</reference>
<dbReference type="GO" id="GO:0046872">
    <property type="term" value="F:metal ion binding"/>
    <property type="evidence" value="ECO:0007669"/>
    <property type="project" value="UniProtKB-KW"/>
</dbReference>
<dbReference type="Gene3D" id="3.40.50.10420">
    <property type="entry name" value="NagB/RpiA/CoA transferase-like"/>
    <property type="match status" value="1"/>
</dbReference>
<dbReference type="PANTHER" id="PTHR23407:SF1">
    <property type="entry name" value="5-FORMYLTETRAHYDROFOLATE CYCLO-LIGASE"/>
    <property type="match status" value="1"/>
</dbReference>
<feature type="binding site" evidence="4">
    <location>
        <position position="55"/>
    </location>
    <ligand>
        <name>substrate</name>
    </ligand>
</feature>
<dbReference type="EMBL" id="CP060635">
    <property type="protein sequence ID" value="QNM09555.1"/>
    <property type="molecule type" value="Genomic_DNA"/>
</dbReference>
<dbReference type="EC" id="6.3.3.2" evidence="5"/>
<dbReference type="InterPro" id="IPR002698">
    <property type="entry name" value="FTHF_cligase"/>
</dbReference>
<proteinExistence type="inferred from homology"/>
<evidence type="ECO:0000256" key="5">
    <source>
        <dbReference type="RuleBase" id="RU361279"/>
    </source>
</evidence>
<feature type="binding site" evidence="4">
    <location>
        <begin position="4"/>
        <end position="8"/>
    </location>
    <ligand>
        <name>ATP</name>
        <dbReference type="ChEBI" id="CHEBI:30616"/>
    </ligand>
</feature>
<dbReference type="InterPro" id="IPR024185">
    <property type="entry name" value="FTHF_cligase-like_sf"/>
</dbReference>
<dbReference type="RefSeq" id="WP_118644576.1">
    <property type="nucleotide sequence ID" value="NZ_CP060635.1"/>
</dbReference>
<evidence type="ECO:0000313" key="6">
    <source>
        <dbReference type="EMBL" id="QNM09555.1"/>
    </source>
</evidence>
<keyword evidence="5" id="KW-0479">Metal-binding</keyword>
<dbReference type="AlphaFoldDB" id="A0A7G9GFH3"/>
<dbReference type="Proteomes" id="UP000515860">
    <property type="component" value="Chromosome"/>
</dbReference>
<organism evidence="6 7">
    <name type="scientific">Wansuia hejianensis</name>
    <dbReference type="NCBI Taxonomy" id="2763667"/>
    <lineage>
        <taxon>Bacteria</taxon>
        <taxon>Bacillati</taxon>
        <taxon>Bacillota</taxon>
        <taxon>Clostridia</taxon>
        <taxon>Lachnospirales</taxon>
        <taxon>Lachnospiraceae</taxon>
        <taxon>Wansuia</taxon>
    </lineage>
</organism>
<comment type="catalytic activity">
    <reaction evidence="5">
        <text>(6S)-5-formyl-5,6,7,8-tetrahydrofolate + ATP = (6R)-5,10-methenyltetrahydrofolate + ADP + phosphate</text>
        <dbReference type="Rhea" id="RHEA:10488"/>
        <dbReference type="ChEBI" id="CHEBI:30616"/>
        <dbReference type="ChEBI" id="CHEBI:43474"/>
        <dbReference type="ChEBI" id="CHEBI:57455"/>
        <dbReference type="ChEBI" id="CHEBI:57457"/>
        <dbReference type="ChEBI" id="CHEBI:456216"/>
        <dbReference type="EC" id="6.3.3.2"/>
    </reaction>
</comment>
<dbReference type="InterPro" id="IPR037171">
    <property type="entry name" value="NagB/RpiA_transferase-like"/>
</dbReference>
<name>A0A7G9GFH3_9FIRM</name>
<evidence type="ECO:0000313" key="7">
    <source>
        <dbReference type="Proteomes" id="UP000515860"/>
    </source>
</evidence>
<dbReference type="Pfam" id="PF01812">
    <property type="entry name" value="5-FTHF_cyc-lig"/>
    <property type="match status" value="1"/>
</dbReference>
<feature type="binding site" evidence="4">
    <location>
        <position position="50"/>
    </location>
    <ligand>
        <name>substrate</name>
    </ligand>
</feature>
<dbReference type="KEGG" id="whj:H9Q79_04500"/>
<protein>
    <recommendedName>
        <fullName evidence="5">5-formyltetrahydrofolate cyclo-ligase</fullName>
        <ecNumber evidence="5">6.3.3.2</ecNumber>
    </recommendedName>
</protein>
<dbReference type="SUPFAM" id="SSF100950">
    <property type="entry name" value="NagB/RpiA/CoA transferase-like"/>
    <property type="match status" value="1"/>
</dbReference>
<keyword evidence="5" id="KW-0460">Magnesium</keyword>
<dbReference type="GO" id="GO:0009396">
    <property type="term" value="P:folic acid-containing compound biosynthetic process"/>
    <property type="evidence" value="ECO:0007669"/>
    <property type="project" value="TreeGrafter"/>
</dbReference>
<sequence length="181" mass="21157">METKKSIRKLIFSRRKEASDIEIAGKSEQIFRKVREREEYVRAQAVYAYMDFNREVMTRRFIRQAWEDGKQVAVPKVVGKNLVFYVLEDFSQLEQGYFGIEEPARGERACREDALMIVPGVAFDPQRHRIGYGQGFYDRYLSVHREHTTFAVAFDFQVLNRVPAEAADICPSLLITESRTY</sequence>
<dbReference type="PANTHER" id="PTHR23407">
    <property type="entry name" value="ATPASE INHIBITOR/5-FORMYLTETRAHYDROFOLATE CYCLO-LIGASE"/>
    <property type="match status" value="1"/>
</dbReference>
<keyword evidence="6" id="KW-0436">Ligase</keyword>
<keyword evidence="3 4" id="KW-0067">ATP-binding</keyword>
<keyword evidence="7" id="KW-1185">Reference proteome</keyword>
<evidence type="ECO:0000256" key="2">
    <source>
        <dbReference type="ARBA" id="ARBA00022741"/>
    </source>
</evidence>
<gene>
    <name evidence="6" type="ORF">H9Q79_04500</name>
</gene>
<keyword evidence="2 4" id="KW-0547">Nucleotide-binding</keyword>
<evidence type="ECO:0000256" key="1">
    <source>
        <dbReference type="ARBA" id="ARBA00010638"/>
    </source>
</evidence>
<comment type="cofactor">
    <cofactor evidence="5">
        <name>Mg(2+)</name>
        <dbReference type="ChEBI" id="CHEBI:18420"/>
    </cofactor>
</comment>
<dbReference type="GO" id="GO:0030272">
    <property type="term" value="F:5-formyltetrahydrofolate cyclo-ligase activity"/>
    <property type="evidence" value="ECO:0007669"/>
    <property type="project" value="UniProtKB-EC"/>
</dbReference>
<dbReference type="GO" id="GO:0005524">
    <property type="term" value="F:ATP binding"/>
    <property type="evidence" value="ECO:0007669"/>
    <property type="project" value="UniProtKB-KW"/>
</dbReference>
<comment type="similarity">
    <text evidence="1 5">Belongs to the 5-formyltetrahydrofolate cyclo-ligase family.</text>
</comment>
<dbReference type="NCBIfam" id="TIGR02727">
    <property type="entry name" value="MTHFS_bact"/>
    <property type="match status" value="1"/>
</dbReference>
<evidence type="ECO:0000256" key="3">
    <source>
        <dbReference type="ARBA" id="ARBA00022840"/>
    </source>
</evidence>
<feature type="binding site" evidence="4">
    <location>
        <begin position="129"/>
        <end position="137"/>
    </location>
    <ligand>
        <name>ATP</name>
        <dbReference type="ChEBI" id="CHEBI:30616"/>
    </ligand>
</feature>
<dbReference type="GO" id="GO:0035999">
    <property type="term" value="P:tetrahydrofolate interconversion"/>
    <property type="evidence" value="ECO:0007669"/>
    <property type="project" value="TreeGrafter"/>
</dbReference>
<dbReference type="PIRSF" id="PIRSF006806">
    <property type="entry name" value="FTHF_cligase"/>
    <property type="match status" value="1"/>
</dbReference>
<accession>A0A7G9GFH3</accession>
<evidence type="ECO:0000256" key="4">
    <source>
        <dbReference type="PIRSR" id="PIRSR006806-1"/>
    </source>
</evidence>